<feature type="transmembrane region" description="Helical" evidence="5">
    <location>
        <begin position="142"/>
        <end position="164"/>
    </location>
</feature>
<dbReference type="Gene3D" id="1.20.1250.20">
    <property type="entry name" value="MFS general substrate transporter like domains"/>
    <property type="match status" value="1"/>
</dbReference>
<evidence type="ECO:0000256" key="1">
    <source>
        <dbReference type="ARBA" id="ARBA00004141"/>
    </source>
</evidence>
<feature type="transmembrane region" description="Helical" evidence="5">
    <location>
        <begin position="410"/>
        <end position="432"/>
    </location>
</feature>
<dbReference type="InterPro" id="IPR020846">
    <property type="entry name" value="MFS_dom"/>
</dbReference>
<dbReference type="PANTHER" id="PTHR42718:SF49">
    <property type="entry name" value="EXPORT PROTEIN"/>
    <property type="match status" value="1"/>
</dbReference>
<feature type="transmembrane region" description="Helical" evidence="5">
    <location>
        <begin position="363"/>
        <end position="389"/>
    </location>
</feature>
<feature type="transmembrane region" description="Helical" evidence="5">
    <location>
        <begin position="170"/>
        <end position="190"/>
    </location>
</feature>
<dbReference type="Proteomes" id="UP001180487">
    <property type="component" value="Unassembled WGS sequence"/>
</dbReference>
<feature type="transmembrane region" description="Helical" evidence="5">
    <location>
        <begin position="306"/>
        <end position="326"/>
    </location>
</feature>
<evidence type="ECO:0000259" key="6">
    <source>
        <dbReference type="PROSITE" id="PS50850"/>
    </source>
</evidence>
<evidence type="ECO:0000256" key="2">
    <source>
        <dbReference type="ARBA" id="ARBA00022692"/>
    </source>
</evidence>
<accession>A0ABU2C8Z4</accession>
<comment type="caution">
    <text evidence="7">The sequence shown here is derived from an EMBL/GenBank/DDBJ whole genome shotgun (WGS) entry which is preliminary data.</text>
</comment>
<keyword evidence="3 5" id="KW-1133">Transmembrane helix</keyword>
<dbReference type="Gene3D" id="1.20.1720.10">
    <property type="entry name" value="Multidrug resistance protein D"/>
    <property type="match status" value="1"/>
</dbReference>
<dbReference type="PROSITE" id="PS50850">
    <property type="entry name" value="MFS"/>
    <property type="match status" value="1"/>
</dbReference>
<evidence type="ECO:0000256" key="5">
    <source>
        <dbReference type="SAM" id="Phobius"/>
    </source>
</evidence>
<feature type="transmembrane region" description="Helical" evidence="5">
    <location>
        <begin position="202"/>
        <end position="222"/>
    </location>
</feature>
<evidence type="ECO:0000313" key="7">
    <source>
        <dbReference type="EMBL" id="MDR7377793.1"/>
    </source>
</evidence>
<keyword evidence="8" id="KW-1185">Reference proteome</keyword>
<dbReference type="InterPro" id="IPR036259">
    <property type="entry name" value="MFS_trans_sf"/>
</dbReference>
<keyword evidence="2 5" id="KW-0812">Transmembrane</keyword>
<sequence>MASASVLYISRRQRIALLVSVCLAALAMPLAFTGPALALSAIHQSLGGSPVQLNWVTNAFMLAFGACLMACGALGDAHGRKRVFLGGLLLFVLASLAWGFAPGIVWLDLLRLLQGLGAAAAFAGGTAALAQAFDGAARTRAFSLLGTTFGVGLAFGPLLVGWLIEAQGWRSFGLLLAVVGGLAAVIGALCMRESRDPQAAGLDLPGAATFTSALAVFTFAVLQAPVWGWGSARSLAAFAVSALLLAAFIAVERRVARPMLDLGLFRYPRFVGVQCLAAAPAYAYVVLLVLLPLRLVGVEGYGAAEAGQALLALSAPLLVLPLLAAYLTRWFSAAALCGSGLLVCAVGLLWLGRCVPGTPATALAWPLLLIGSGISLPWGLMDGLAVSVVPRERAGMATGIFGTVRVAGEGLALAVVGAVLATLVGRGLALAAPGVAEGTVSQAAQSLATGGLAQALALLPGLSAETLLQVYGLAFNHLLYGLAGMTVLTAAVVFAFLRETPAPSGPAVLGEA</sequence>
<feature type="transmembrane region" description="Helical" evidence="5">
    <location>
        <begin position="54"/>
        <end position="74"/>
    </location>
</feature>
<feature type="transmembrane region" description="Helical" evidence="5">
    <location>
        <begin position="234"/>
        <end position="251"/>
    </location>
</feature>
<feature type="transmembrane region" description="Helical" evidence="5">
    <location>
        <begin position="112"/>
        <end position="130"/>
    </location>
</feature>
<dbReference type="InterPro" id="IPR011701">
    <property type="entry name" value="MFS"/>
</dbReference>
<evidence type="ECO:0000256" key="4">
    <source>
        <dbReference type="ARBA" id="ARBA00023136"/>
    </source>
</evidence>
<dbReference type="RefSeq" id="WP_310373452.1">
    <property type="nucleotide sequence ID" value="NZ_JAVDXT010000002.1"/>
</dbReference>
<keyword evidence="4 5" id="KW-0472">Membrane</keyword>
<feature type="transmembrane region" description="Helical" evidence="5">
    <location>
        <begin position="83"/>
        <end position="106"/>
    </location>
</feature>
<organism evidence="7 8">
    <name type="scientific">Rhodoferax ferrireducens</name>
    <dbReference type="NCBI Taxonomy" id="192843"/>
    <lineage>
        <taxon>Bacteria</taxon>
        <taxon>Pseudomonadati</taxon>
        <taxon>Pseudomonadota</taxon>
        <taxon>Betaproteobacteria</taxon>
        <taxon>Burkholderiales</taxon>
        <taxon>Comamonadaceae</taxon>
        <taxon>Rhodoferax</taxon>
    </lineage>
</organism>
<dbReference type="PANTHER" id="PTHR42718">
    <property type="entry name" value="MAJOR FACILITATOR SUPERFAMILY MULTIDRUG TRANSPORTER MFSC"/>
    <property type="match status" value="1"/>
</dbReference>
<feature type="domain" description="Major facilitator superfamily (MFS) profile" evidence="6">
    <location>
        <begin position="17"/>
        <end position="501"/>
    </location>
</feature>
<feature type="transmembrane region" description="Helical" evidence="5">
    <location>
        <begin position="478"/>
        <end position="497"/>
    </location>
</feature>
<dbReference type="SUPFAM" id="SSF103473">
    <property type="entry name" value="MFS general substrate transporter"/>
    <property type="match status" value="1"/>
</dbReference>
<gene>
    <name evidence="7" type="ORF">J2X19_002472</name>
</gene>
<dbReference type="Pfam" id="PF07690">
    <property type="entry name" value="MFS_1"/>
    <property type="match status" value="1"/>
</dbReference>
<evidence type="ECO:0000313" key="8">
    <source>
        <dbReference type="Proteomes" id="UP001180487"/>
    </source>
</evidence>
<evidence type="ECO:0000256" key="3">
    <source>
        <dbReference type="ARBA" id="ARBA00022989"/>
    </source>
</evidence>
<dbReference type="EMBL" id="JAVDXT010000002">
    <property type="protein sequence ID" value="MDR7377793.1"/>
    <property type="molecule type" value="Genomic_DNA"/>
</dbReference>
<proteinExistence type="predicted"/>
<name>A0ABU2C8Z4_9BURK</name>
<protein>
    <submittedName>
        <fullName evidence="7">MFS family permease</fullName>
    </submittedName>
</protein>
<comment type="subcellular location">
    <subcellularLocation>
        <location evidence="1">Membrane</location>
        <topology evidence="1">Multi-pass membrane protein</topology>
    </subcellularLocation>
</comment>
<feature type="transmembrane region" description="Helical" evidence="5">
    <location>
        <begin position="333"/>
        <end position="351"/>
    </location>
</feature>
<reference evidence="7 8" key="1">
    <citation type="submission" date="2023-07" db="EMBL/GenBank/DDBJ databases">
        <title>Sorghum-associated microbial communities from plants grown in Nebraska, USA.</title>
        <authorList>
            <person name="Schachtman D."/>
        </authorList>
    </citation>
    <scope>NUCLEOTIDE SEQUENCE [LARGE SCALE GENOMIC DNA]</scope>
    <source>
        <strain evidence="7 8">BE313</strain>
    </source>
</reference>
<feature type="transmembrane region" description="Helical" evidence="5">
    <location>
        <begin position="271"/>
        <end position="294"/>
    </location>
</feature>